<accession>A0A9W7CMS1</accession>
<feature type="compositionally biased region" description="Basic and acidic residues" evidence="1">
    <location>
        <begin position="62"/>
        <end position="84"/>
    </location>
</feature>
<dbReference type="EMBL" id="BSXT01000684">
    <property type="protein sequence ID" value="GMF32367.1"/>
    <property type="molecule type" value="Genomic_DNA"/>
</dbReference>
<comment type="caution">
    <text evidence="2">The sequence shown here is derived from an EMBL/GenBank/DDBJ whole genome shotgun (WGS) entry which is preliminary data.</text>
</comment>
<dbReference type="AlphaFoldDB" id="A0A9W7CMS1"/>
<proteinExistence type="predicted"/>
<feature type="region of interest" description="Disordered" evidence="1">
    <location>
        <begin position="62"/>
        <end position="88"/>
    </location>
</feature>
<dbReference type="Proteomes" id="UP001165121">
    <property type="component" value="Unassembled WGS sequence"/>
</dbReference>
<evidence type="ECO:0000313" key="2">
    <source>
        <dbReference type="EMBL" id="GMF32367.1"/>
    </source>
</evidence>
<evidence type="ECO:0000313" key="3">
    <source>
        <dbReference type="Proteomes" id="UP001165121"/>
    </source>
</evidence>
<gene>
    <name evidence="2" type="ORF">Pfra01_000769000</name>
</gene>
<evidence type="ECO:0000256" key="1">
    <source>
        <dbReference type="SAM" id="MobiDB-lite"/>
    </source>
</evidence>
<sequence>MPIPTTIETSIPRTIIAPTPRTITSTIPDCDRDADLKTIAILISAVIGMLIPRMIPIPTHDDADLKNSHDHGKDHDYDRGRDPNLDPDPGHMVLPKWCTGIIGGWKPVQDTHGNARYLIY</sequence>
<reference evidence="2" key="1">
    <citation type="submission" date="2023-04" db="EMBL/GenBank/DDBJ databases">
        <title>Phytophthora fragariaefolia NBRC 109709.</title>
        <authorList>
            <person name="Ichikawa N."/>
            <person name="Sato H."/>
            <person name="Tonouchi N."/>
        </authorList>
    </citation>
    <scope>NUCLEOTIDE SEQUENCE</scope>
    <source>
        <strain evidence="2">NBRC 109709</strain>
    </source>
</reference>
<name>A0A9W7CMS1_9STRA</name>
<protein>
    <submittedName>
        <fullName evidence="2">Unnamed protein product</fullName>
    </submittedName>
</protein>
<keyword evidence="3" id="KW-1185">Reference proteome</keyword>
<organism evidence="2 3">
    <name type="scientific">Phytophthora fragariaefolia</name>
    <dbReference type="NCBI Taxonomy" id="1490495"/>
    <lineage>
        <taxon>Eukaryota</taxon>
        <taxon>Sar</taxon>
        <taxon>Stramenopiles</taxon>
        <taxon>Oomycota</taxon>
        <taxon>Peronosporomycetes</taxon>
        <taxon>Peronosporales</taxon>
        <taxon>Peronosporaceae</taxon>
        <taxon>Phytophthora</taxon>
    </lineage>
</organism>